<name>A0A7J7EIG5_DICBM</name>
<organism evidence="12 13">
    <name type="scientific">Diceros bicornis minor</name>
    <name type="common">South-central black rhinoceros</name>
    <dbReference type="NCBI Taxonomy" id="77932"/>
    <lineage>
        <taxon>Eukaryota</taxon>
        <taxon>Metazoa</taxon>
        <taxon>Chordata</taxon>
        <taxon>Craniata</taxon>
        <taxon>Vertebrata</taxon>
        <taxon>Euteleostomi</taxon>
        <taxon>Mammalia</taxon>
        <taxon>Eutheria</taxon>
        <taxon>Laurasiatheria</taxon>
        <taxon>Perissodactyla</taxon>
        <taxon>Rhinocerotidae</taxon>
        <taxon>Diceros</taxon>
    </lineage>
</organism>
<dbReference type="GO" id="GO:0006955">
    <property type="term" value="P:immune response"/>
    <property type="evidence" value="ECO:0007669"/>
    <property type="project" value="TreeGrafter"/>
</dbReference>
<evidence type="ECO:0000256" key="5">
    <source>
        <dbReference type="ARBA" id="ARBA00023136"/>
    </source>
</evidence>
<evidence type="ECO:0000313" key="12">
    <source>
        <dbReference type="EMBL" id="KAF5915431.1"/>
    </source>
</evidence>
<feature type="domain" description="Ig-like" evidence="11">
    <location>
        <begin position="234"/>
        <end position="320"/>
    </location>
</feature>
<dbReference type="FunFam" id="2.60.40.10:FF:000357">
    <property type="entry name" value="Fc receptor like 1"/>
    <property type="match status" value="1"/>
</dbReference>
<feature type="domain" description="Ig-like" evidence="11">
    <location>
        <begin position="154"/>
        <end position="207"/>
    </location>
</feature>
<keyword evidence="5 10" id="KW-0472">Membrane</keyword>
<feature type="transmembrane region" description="Helical" evidence="10">
    <location>
        <begin position="421"/>
        <end position="444"/>
    </location>
</feature>
<dbReference type="PROSITE" id="PS50835">
    <property type="entry name" value="IG_LIKE"/>
    <property type="match status" value="3"/>
</dbReference>
<keyword evidence="4" id="KW-0677">Repeat</keyword>
<evidence type="ECO:0000256" key="9">
    <source>
        <dbReference type="SAM" id="MobiDB-lite"/>
    </source>
</evidence>
<evidence type="ECO:0000256" key="8">
    <source>
        <dbReference type="ARBA" id="ARBA00023319"/>
    </source>
</evidence>
<dbReference type="InterPro" id="IPR003599">
    <property type="entry name" value="Ig_sub"/>
</dbReference>
<protein>
    <recommendedName>
        <fullName evidence="11">Ig-like domain-containing protein</fullName>
    </recommendedName>
</protein>
<dbReference type="FunFam" id="2.60.40.10:FF:000651">
    <property type="entry name" value="Fc receptor like 1"/>
    <property type="match status" value="1"/>
</dbReference>
<dbReference type="InterPro" id="IPR050488">
    <property type="entry name" value="Ig_Fc_receptor"/>
</dbReference>
<dbReference type="PANTHER" id="PTHR11481:SF62">
    <property type="entry name" value="FC RECEPTOR-LIKE PROTEIN 6"/>
    <property type="match status" value="1"/>
</dbReference>
<comment type="caution">
    <text evidence="12">The sequence shown here is derived from an EMBL/GenBank/DDBJ whole genome shotgun (WGS) entry which is preliminary data.</text>
</comment>
<dbReference type="SUPFAM" id="SSF48726">
    <property type="entry name" value="Immunoglobulin"/>
    <property type="match status" value="3"/>
</dbReference>
<dbReference type="Proteomes" id="UP000551758">
    <property type="component" value="Unassembled WGS sequence"/>
</dbReference>
<dbReference type="GO" id="GO:0009897">
    <property type="term" value="C:external side of plasma membrane"/>
    <property type="evidence" value="ECO:0007669"/>
    <property type="project" value="TreeGrafter"/>
</dbReference>
<sequence>MHFSNEDRVNRSLPMTMVEMWRKTHFHPIAGVGSGGWAWGSLTRKAGGSPGGGTFDNRPLQLLSAGQGCSSRQWRRLHKELLSGSQGIRSQSVGVRIGSGGVQCHPEPPSPVGGPRLGDRGRKWADGTCNSKETLFLYLTVRLNLQAWPNPVFEGDILTLQCQGMRNTALSQVKFFKDGKFLQFSVDNNSLLLGTATVKDSGQYTCTGHVKYNLFMTREGSGTTLVQVQELFLPPVLSAIPSPEPHEGSPVTLRCQTKLHPQRSSLQLFFSFHKERHVLQDRGLHPELCIPEAQEGDSGLYGCEVAPEGGQVQKQSPQLEIRVWVPVSPPLLTLSPGPTRLTVGDMVELLCEAQRGSPPILYSFYLNGKILGNHSAPHGGATSLLFPVTSEQDAGNYSCEAENSVSKESSPLVLSTPISNWLVPLLPASLLGVMVIAAALLGYFRPWRKTGPLPSQNLPPAPGGEQHPLYAEVHYQNEKDEGVIYASVCTNSKSEARPAESTSREEDSSIIYAEVKRPQLCEVPVKRPTMRSRTYKDPLGDREEVFYY</sequence>
<dbReference type="GO" id="GO:0004888">
    <property type="term" value="F:transmembrane signaling receptor activity"/>
    <property type="evidence" value="ECO:0007669"/>
    <property type="project" value="TreeGrafter"/>
</dbReference>
<dbReference type="EMBL" id="JACDTQ010002865">
    <property type="protein sequence ID" value="KAF5915431.1"/>
    <property type="molecule type" value="Genomic_DNA"/>
</dbReference>
<evidence type="ECO:0000259" key="11">
    <source>
        <dbReference type="PROSITE" id="PS50835"/>
    </source>
</evidence>
<feature type="domain" description="Ig-like" evidence="11">
    <location>
        <begin position="330"/>
        <end position="415"/>
    </location>
</feature>
<reference evidence="12 13" key="1">
    <citation type="journal article" date="2020" name="Mol. Biol. Evol.">
        <title>Interspecific Gene Flow and the Evolution of Specialization in Black and White Rhinoceros.</title>
        <authorList>
            <person name="Moodley Y."/>
            <person name="Westbury M.V."/>
            <person name="Russo I.M."/>
            <person name="Gopalakrishnan S."/>
            <person name="Rakotoarivelo A."/>
            <person name="Olsen R.A."/>
            <person name="Prost S."/>
            <person name="Tunstall T."/>
            <person name="Ryder O.A."/>
            <person name="Dalen L."/>
            <person name="Bruford M.W."/>
        </authorList>
    </citation>
    <scope>NUCLEOTIDE SEQUENCE [LARGE SCALE GENOMIC DNA]</scope>
    <source>
        <strain evidence="12">SBR-YM</strain>
        <tissue evidence="12">Skin</tissue>
    </source>
</reference>
<dbReference type="Pfam" id="PF13895">
    <property type="entry name" value="Ig_2"/>
    <property type="match status" value="2"/>
</dbReference>
<keyword evidence="7" id="KW-0325">Glycoprotein</keyword>
<dbReference type="InterPro" id="IPR003598">
    <property type="entry name" value="Ig_sub2"/>
</dbReference>
<evidence type="ECO:0000256" key="6">
    <source>
        <dbReference type="ARBA" id="ARBA00023157"/>
    </source>
</evidence>
<keyword evidence="3" id="KW-0732">Signal</keyword>
<feature type="region of interest" description="Disordered" evidence="9">
    <location>
        <begin position="100"/>
        <end position="124"/>
    </location>
</feature>
<dbReference type="GO" id="GO:0007166">
    <property type="term" value="P:cell surface receptor signaling pathway"/>
    <property type="evidence" value="ECO:0007669"/>
    <property type="project" value="TreeGrafter"/>
</dbReference>
<dbReference type="CDD" id="cd00096">
    <property type="entry name" value="Ig"/>
    <property type="match status" value="1"/>
</dbReference>
<accession>A0A7J7EIG5</accession>
<keyword evidence="13" id="KW-1185">Reference proteome</keyword>
<dbReference type="Gene3D" id="2.60.40.10">
    <property type="entry name" value="Immunoglobulins"/>
    <property type="match status" value="3"/>
</dbReference>
<evidence type="ECO:0000256" key="1">
    <source>
        <dbReference type="ARBA" id="ARBA00004236"/>
    </source>
</evidence>
<dbReference type="PANTHER" id="PTHR11481">
    <property type="entry name" value="IMMUNOGLOBULIN FC RECEPTOR"/>
    <property type="match status" value="1"/>
</dbReference>
<keyword evidence="10" id="KW-0812">Transmembrane</keyword>
<gene>
    <name evidence="12" type="ORF">HPG69_003940</name>
</gene>
<dbReference type="SMART" id="SM00409">
    <property type="entry name" value="IG"/>
    <property type="match status" value="3"/>
</dbReference>
<dbReference type="InterPro" id="IPR007110">
    <property type="entry name" value="Ig-like_dom"/>
</dbReference>
<evidence type="ECO:0000256" key="2">
    <source>
        <dbReference type="ARBA" id="ARBA00022475"/>
    </source>
</evidence>
<dbReference type="InterPro" id="IPR013783">
    <property type="entry name" value="Ig-like_fold"/>
</dbReference>
<keyword evidence="8" id="KW-0393">Immunoglobulin domain</keyword>
<evidence type="ECO:0000256" key="10">
    <source>
        <dbReference type="SAM" id="Phobius"/>
    </source>
</evidence>
<dbReference type="SMART" id="SM00408">
    <property type="entry name" value="IGc2"/>
    <property type="match status" value="3"/>
</dbReference>
<dbReference type="AlphaFoldDB" id="A0A7J7EIG5"/>
<evidence type="ECO:0000256" key="3">
    <source>
        <dbReference type="ARBA" id="ARBA00022729"/>
    </source>
</evidence>
<keyword evidence="10" id="KW-1133">Transmembrane helix</keyword>
<evidence type="ECO:0000256" key="7">
    <source>
        <dbReference type="ARBA" id="ARBA00023180"/>
    </source>
</evidence>
<keyword evidence="2" id="KW-1003">Cell membrane</keyword>
<comment type="subcellular location">
    <subcellularLocation>
        <location evidence="1">Cell membrane</location>
    </subcellularLocation>
</comment>
<evidence type="ECO:0000256" key="4">
    <source>
        <dbReference type="ARBA" id="ARBA00022737"/>
    </source>
</evidence>
<dbReference type="Pfam" id="PF13927">
    <property type="entry name" value="Ig_3"/>
    <property type="match status" value="1"/>
</dbReference>
<keyword evidence="6" id="KW-1015">Disulfide bond</keyword>
<proteinExistence type="predicted"/>
<dbReference type="InterPro" id="IPR036179">
    <property type="entry name" value="Ig-like_dom_sf"/>
</dbReference>
<evidence type="ECO:0000313" key="13">
    <source>
        <dbReference type="Proteomes" id="UP000551758"/>
    </source>
</evidence>